<dbReference type="AlphaFoldDB" id="G7GVQ4"/>
<comment type="function">
    <text evidence="5">Modulates RecA activity.</text>
</comment>
<evidence type="ECO:0000259" key="6">
    <source>
        <dbReference type="Pfam" id="PF02631"/>
    </source>
</evidence>
<dbReference type="Proteomes" id="UP000006023">
    <property type="component" value="Unassembled WGS sequence"/>
</dbReference>
<dbReference type="InterPro" id="IPR036388">
    <property type="entry name" value="WH-like_DNA-bd_sf"/>
</dbReference>
<dbReference type="Pfam" id="PF21982">
    <property type="entry name" value="RecX_HTH1"/>
    <property type="match status" value="1"/>
</dbReference>
<evidence type="ECO:0000256" key="5">
    <source>
        <dbReference type="HAMAP-Rule" id="MF_01114"/>
    </source>
</evidence>
<feature type="domain" description="RecX second three-helical" evidence="6">
    <location>
        <begin position="59"/>
        <end position="100"/>
    </location>
</feature>
<organism evidence="8 9">
    <name type="scientific">Gordonia amarae NBRC 15530</name>
    <dbReference type="NCBI Taxonomy" id="1075090"/>
    <lineage>
        <taxon>Bacteria</taxon>
        <taxon>Bacillati</taxon>
        <taxon>Actinomycetota</taxon>
        <taxon>Actinomycetes</taxon>
        <taxon>Mycobacteriales</taxon>
        <taxon>Gordoniaceae</taxon>
        <taxon>Gordonia</taxon>
    </lineage>
</organism>
<feature type="domain" description="RecX first three-helical" evidence="7">
    <location>
        <begin position="15"/>
        <end position="52"/>
    </location>
</feature>
<comment type="caution">
    <text evidence="8">The sequence shown here is derived from an EMBL/GenBank/DDBJ whole genome shotgun (WGS) entry which is preliminary data.</text>
</comment>
<dbReference type="PANTHER" id="PTHR33602">
    <property type="entry name" value="REGULATORY PROTEIN RECX FAMILY PROTEIN"/>
    <property type="match status" value="1"/>
</dbReference>
<comment type="similarity">
    <text evidence="2 5">Belongs to the RecX family.</text>
</comment>
<dbReference type="Pfam" id="PF02631">
    <property type="entry name" value="RecX_HTH2"/>
    <property type="match status" value="1"/>
</dbReference>
<accession>G7GVQ4</accession>
<evidence type="ECO:0000259" key="7">
    <source>
        <dbReference type="Pfam" id="PF21982"/>
    </source>
</evidence>
<evidence type="ECO:0000313" key="8">
    <source>
        <dbReference type="EMBL" id="GAB07679.1"/>
    </source>
</evidence>
<dbReference type="Gene3D" id="1.10.10.10">
    <property type="entry name" value="Winged helix-like DNA-binding domain superfamily/Winged helix DNA-binding domain"/>
    <property type="match status" value="2"/>
</dbReference>
<proteinExistence type="inferred from homology"/>
<comment type="subcellular location">
    <subcellularLocation>
        <location evidence="1 5">Cytoplasm</location>
    </subcellularLocation>
</comment>
<gene>
    <name evidence="5 8" type="primary">recX</name>
    <name evidence="8" type="ORF">GOAMR_71_00320</name>
</gene>
<name>G7GVQ4_9ACTN</name>
<dbReference type="InterPro" id="IPR003783">
    <property type="entry name" value="Regulatory_RecX"/>
</dbReference>
<reference evidence="8 9" key="1">
    <citation type="submission" date="2011-11" db="EMBL/GenBank/DDBJ databases">
        <title>Whole genome shotgun sequence of Gordonia amarae NBRC 15530.</title>
        <authorList>
            <person name="Takarada H."/>
            <person name="Hosoyama A."/>
            <person name="Tsuchikane K."/>
            <person name="Katsumata H."/>
            <person name="Yamazaki S."/>
            <person name="Fujita N."/>
        </authorList>
    </citation>
    <scope>NUCLEOTIDE SEQUENCE [LARGE SCALE GENOMIC DNA]</scope>
    <source>
        <strain evidence="8 9">NBRC 15530</strain>
    </source>
</reference>
<dbReference type="PANTHER" id="PTHR33602:SF1">
    <property type="entry name" value="REGULATORY PROTEIN RECX FAMILY PROTEIN"/>
    <property type="match status" value="1"/>
</dbReference>
<dbReference type="GO" id="GO:0006282">
    <property type="term" value="P:regulation of DNA repair"/>
    <property type="evidence" value="ECO:0007669"/>
    <property type="project" value="UniProtKB-UniRule"/>
</dbReference>
<dbReference type="EMBL" id="BAED01000071">
    <property type="protein sequence ID" value="GAB07679.1"/>
    <property type="molecule type" value="Genomic_DNA"/>
</dbReference>
<protein>
    <recommendedName>
        <fullName evidence="3 5">Regulatory protein RecX</fullName>
    </recommendedName>
</protein>
<evidence type="ECO:0000256" key="1">
    <source>
        <dbReference type="ARBA" id="ARBA00004496"/>
    </source>
</evidence>
<evidence type="ECO:0000256" key="3">
    <source>
        <dbReference type="ARBA" id="ARBA00018111"/>
    </source>
</evidence>
<keyword evidence="4 5" id="KW-0963">Cytoplasm</keyword>
<dbReference type="eggNOG" id="COG2137">
    <property type="taxonomic scope" value="Bacteria"/>
</dbReference>
<keyword evidence="9" id="KW-1185">Reference proteome</keyword>
<dbReference type="STRING" id="1075090.GOAMR_71_00320"/>
<dbReference type="InterPro" id="IPR053926">
    <property type="entry name" value="RecX_HTH_1st"/>
</dbReference>
<evidence type="ECO:0000256" key="2">
    <source>
        <dbReference type="ARBA" id="ARBA00009695"/>
    </source>
</evidence>
<dbReference type="InterPro" id="IPR053924">
    <property type="entry name" value="RecX_HTH_2nd"/>
</dbReference>
<dbReference type="GO" id="GO:0005737">
    <property type="term" value="C:cytoplasm"/>
    <property type="evidence" value="ECO:0007669"/>
    <property type="project" value="UniProtKB-SubCell"/>
</dbReference>
<evidence type="ECO:0000313" key="9">
    <source>
        <dbReference type="Proteomes" id="UP000006023"/>
    </source>
</evidence>
<evidence type="ECO:0000256" key="4">
    <source>
        <dbReference type="ARBA" id="ARBA00022490"/>
    </source>
</evidence>
<sequence>MTADAETGRTVSPWDVALRLLGVRARSRHEVRERLLRRGFEDDVVDDVMTRLDRAGLLDDSDFAAEWVRSRHAHSGRGRIALKQELRTKGIDAEVIDEALADIDPGAERANAAQMAAKKLATMRVDLTDRAERDKAYRRLAGMLSRRGYDQSTVIEVVGEVLGSRS</sequence>
<dbReference type="RefSeq" id="WP_005192785.1">
    <property type="nucleotide sequence ID" value="NZ_BAED01000071.1"/>
</dbReference>
<dbReference type="HAMAP" id="MF_01114">
    <property type="entry name" value="RecX"/>
    <property type="match status" value="1"/>
</dbReference>